<keyword evidence="2 5" id="KW-0812">Transmembrane</keyword>
<dbReference type="PANTHER" id="PTHR43847">
    <property type="entry name" value="BLL3993 PROTEIN"/>
    <property type="match status" value="1"/>
</dbReference>
<dbReference type="Gene3D" id="1.20.120.1630">
    <property type="match status" value="1"/>
</dbReference>
<gene>
    <name evidence="6" type="ORF">FPZ24_09860</name>
</gene>
<keyword evidence="3 5" id="KW-1133">Transmembrane helix</keyword>
<dbReference type="GO" id="GO:0012505">
    <property type="term" value="C:endomembrane system"/>
    <property type="evidence" value="ECO:0007669"/>
    <property type="project" value="UniProtKB-SubCell"/>
</dbReference>
<keyword evidence="6" id="KW-0808">Transferase</keyword>
<reference evidence="6 7" key="1">
    <citation type="submission" date="2019-07" db="EMBL/GenBank/DDBJ databases">
        <title>Full genome sequence of Sphingomonas sp. 4R-6-7(HKS19).</title>
        <authorList>
            <person name="Im W.-T."/>
        </authorList>
    </citation>
    <scope>NUCLEOTIDE SEQUENCE [LARGE SCALE GENOMIC DNA]</scope>
    <source>
        <strain evidence="6 7">HKS19</strain>
    </source>
</reference>
<evidence type="ECO:0000256" key="5">
    <source>
        <dbReference type="SAM" id="Phobius"/>
    </source>
</evidence>
<feature type="transmembrane region" description="Helical" evidence="5">
    <location>
        <begin position="12"/>
        <end position="32"/>
    </location>
</feature>
<feature type="transmembrane region" description="Helical" evidence="5">
    <location>
        <begin position="53"/>
        <end position="74"/>
    </location>
</feature>
<feature type="transmembrane region" description="Helical" evidence="5">
    <location>
        <begin position="80"/>
        <end position="99"/>
    </location>
</feature>
<comment type="subcellular location">
    <subcellularLocation>
        <location evidence="1">Endomembrane system</location>
        <topology evidence="1">Multi-pass membrane protein</topology>
    </subcellularLocation>
</comment>
<evidence type="ECO:0000256" key="1">
    <source>
        <dbReference type="ARBA" id="ARBA00004127"/>
    </source>
</evidence>
<dbReference type="KEGG" id="spai:FPZ24_09860"/>
<dbReference type="RefSeq" id="WP_146571550.1">
    <property type="nucleotide sequence ID" value="NZ_CP042306.1"/>
</dbReference>
<dbReference type="InterPro" id="IPR052527">
    <property type="entry name" value="Metal_cation-efflux_comp"/>
</dbReference>
<evidence type="ECO:0000313" key="6">
    <source>
        <dbReference type="EMBL" id="QDZ07755.1"/>
    </source>
</evidence>
<keyword evidence="6" id="KW-0489">Methyltransferase</keyword>
<feature type="transmembrane region" description="Helical" evidence="5">
    <location>
        <begin position="134"/>
        <end position="150"/>
    </location>
</feature>
<dbReference type="GO" id="GO:0032259">
    <property type="term" value="P:methylation"/>
    <property type="evidence" value="ECO:0007669"/>
    <property type="project" value="UniProtKB-KW"/>
</dbReference>
<accession>A0A5B8LIX3</accession>
<keyword evidence="4 5" id="KW-0472">Membrane</keyword>
<name>A0A5B8LIX3_9SPHN</name>
<dbReference type="OrthoDB" id="9816156at2"/>
<sequence>MLHYFPNEPVGLPGMAVIMLGFLAFFIALLAARARVARLPAAPLSQSAPITRLWIVVQGLGIGAAGFGPVHVALDPMSGAAIVEAVVVGLLMGGAVGLFNASSRAMGKNWAVVAQTRSDHVLVQNGPFKHIRNPIYVALGLFMVAMAIAFGHWRNLIVAVPLYVIGTWMRVMREEALLRTQFGAAYDDYAARVKRFVPGLF</sequence>
<dbReference type="InterPro" id="IPR007318">
    <property type="entry name" value="Phopholipid_MeTrfase"/>
</dbReference>
<organism evidence="6 7">
    <name type="scientific">Sphingomonas panacisoli</name>
    <dbReference type="NCBI Taxonomy" id="1813879"/>
    <lineage>
        <taxon>Bacteria</taxon>
        <taxon>Pseudomonadati</taxon>
        <taxon>Pseudomonadota</taxon>
        <taxon>Alphaproteobacteria</taxon>
        <taxon>Sphingomonadales</taxon>
        <taxon>Sphingomonadaceae</taxon>
        <taxon>Sphingomonas</taxon>
    </lineage>
</organism>
<dbReference type="AlphaFoldDB" id="A0A5B8LIX3"/>
<evidence type="ECO:0000313" key="7">
    <source>
        <dbReference type="Proteomes" id="UP000315673"/>
    </source>
</evidence>
<proteinExistence type="predicted"/>
<dbReference type="Proteomes" id="UP000315673">
    <property type="component" value="Chromosome"/>
</dbReference>
<evidence type="ECO:0000256" key="2">
    <source>
        <dbReference type="ARBA" id="ARBA00022692"/>
    </source>
</evidence>
<dbReference type="Pfam" id="PF04191">
    <property type="entry name" value="PEMT"/>
    <property type="match status" value="1"/>
</dbReference>
<dbReference type="GO" id="GO:0008168">
    <property type="term" value="F:methyltransferase activity"/>
    <property type="evidence" value="ECO:0007669"/>
    <property type="project" value="UniProtKB-KW"/>
</dbReference>
<dbReference type="EMBL" id="CP042306">
    <property type="protein sequence ID" value="QDZ07755.1"/>
    <property type="molecule type" value="Genomic_DNA"/>
</dbReference>
<dbReference type="PANTHER" id="PTHR43847:SF1">
    <property type="entry name" value="BLL3993 PROTEIN"/>
    <property type="match status" value="1"/>
</dbReference>
<keyword evidence="7" id="KW-1185">Reference proteome</keyword>
<evidence type="ECO:0000256" key="3">
    <source>
        <dbReference type="ARBA" id="ARBA00022989"/>
    </source>
</evidence>
<protein>
    <submittedName>
        <fullName evidence="6">Isoprenylcysteine carboxylmethyltransferase family protein</fullName>
    </submittedName>
</protein>
<evidence type="ECO:0000256" key="4">
    <source>
        <dbReference type="ARBA" id="ARBA00023136"/>
    </source>
</evidence>